<protein>
    <recommendedName>
        <fullName evidence="4">ComF family protein</fullName>
    </recommendedName>
</protein>
<comment type="similarity">
    <text evidence="1">Belongs to the ComF/GntX family.</text>
</comment>
<evidence type="ECO:0008006" key="4">
    <source>
        <dbReference type="Google" id="ProtNLM"/>
    </source>
</evidence>
<comment type="caution">
    <text evidence="2">The sequence shown here is derived from an EMBL/GenBank/DDBJ whole genome shotgun (WGS) entry which is preliminary data.</text>
</comment>
<dbReference type="InterPro" id="IPR029057">
    <property type="entry name" value="PRTase-like"/>
</dbReference>
<dbReference type="SUPFAM" id="SSF53271">
    <property type="entry name" value="PRTase-like"/>
    <property type="match status" value="1"/>
</dbReference>
<dbReference type="CDD" id="cd06223">
    <property type="entry name" value="PRTases_typeI"/>
    <property type="match status" value="1"/>
</dbReference>
<dbReference type="InterPro" id="IPR000836">
    <property type="entry name" value="PRTase_dom"/>
</dbReference>
<proteinExistence type="inferred from homology"/>
<evidence type="ECO:0000313" key="3">
    <source>
        <dbReference type="Proteomes" id="UP000324575"/>
    </source>
</evidence>
<evidence type="ECO:0000256" key="1">
    <source>
        <dbReference type="ARBA" id="ARBA00008007"/>
    </source>
</evidence>
<accession>A0A5M8P4P8</accession>
<dbReference type="Gene3D" id="3.40.50.2020">
    <property type="match status" value="1"/>
</dbReference>
<dbReference type="InterPro" id="IPR051910">
    <property type="entry name" value="ComF/GntX_DNA_util-trans"/>
</dbReference>
<reference evidence="2 3" key="1">
    <citation type="submission" date="2019-03" db="EMBL/GenBank/DDBJ databases">
        <title>Single cell metagenomics reveals metabolic interactions within the superorganism composed of flagellate Streblomastix strix and complex community of Bacteroidetes bacteria on its surface.</title>
        <authorList>
            <person name="Treitli S.C."/>
            <person name="Kolisko M."/>
            <person name="Husnik F."/>
            <person name="Keeling P."/>
            <person name="Hampl V."/>
        </authorList>
    </citation>
    <scope>NUCLEOTIDE SEQUENCE [LARGE SCALE GENOMIC DNA]</scope>
    <source>
        <strain evidence="2">St1</strain>
    </source>
</reference>
<organism evidence="2 3">
    <name type="scientific">Candidatus Ordinivivax streblomastigis</name>
    <dbReference type="NCBI Taxonomy" id="2540710"/>
    <lineage>
        <taxon>Bacteria</taxon>
        <taxon>Pseudomonadati</taxon>
        <taxon>Bacteroidota</taxon>
        <taxon>Bacteroidia</taxon>
        <taxon>Bacteroidales</taxon>
        <taxon>Candidatus Ordinivivax</taxon>
    </lineage>
</organism>
<dbReference type="AlphaFoldDB" id="A0A5M8P4P8"/>
<dbReference type="EMBL" id="SNRX01000001">
    <property type="protein sequence ID" value="KAA6303479.1"/>
    <property type="molecule type" value="Genomic_DNA"/>
</dbReference>
<dbReference type="Proteomes" id="UP000324575">
    <property type="component" value="Unassembled WGS sequence"/>
</dbReference>
<evidence type="ECO:0000313" key="2">
    <source>
        <dbReference type="EMBL" id="KAA6303479.1"/>
    </source>
</evidence>
<sequence length="237" mass="26345">MKNPFATMKLSVVLKDFISLFYPQLCVGCSEALVGDELFFCSECLQQLPKTNHHLHPNNAAFEQLAGKFPIQKACAYLYYNKGGLGQTTITSIKYHGNIALGEWIGRYLAEELKSSGFFESIECIIPVPLHKSKLRKRGFNQSEAIAKGISAITGIPMETQTLYRKQANTTQTKKGLYDRWKNTEGLFLTKNNDQLANQHILLLDDVLTTGSTLEACARALLQTPNLKISVLTVAIA</sequence>
<dbReference type="PANTHER" id="PTHR47505:SF1">
    <property type="entry name" value="DNA UTILIZATION PROTEIN YHGH"/>
    <property type="match status" value="1"/>
</dbReference>
<dbReference type="PANTHER" id="PTHR47505">
    <property type="entry name" value="DNA UTILIZATION PROTEIN YHGH"/>
    <property type="match status" value="1"/>
</dbReference>
<name>A0A5M8P4P8_9BACT</name>
<gene>
    <name evidence="2" type="ORF">EZS26_000030</name>
</gene>